<dbReference type="RefSeq" id="WP_190551656.1">
    <property type="nucleotide sequence ID" value="NZ_CAWPNO010000137.1"/>
</dbReference>
<reference evidence="7 8" key="1">
    <citation type="journal article" date="2020" name="ISME J.">
        <title>Comparative genomics reveals insights into cyanobacterial evolution and habitat adaptation.</title>
        <authorList>
            <person name="Chen M.Y."/>
            <person name="Teng W.K."/>
            <person name="Zhao L."/>
            <person name="Hu C.X."/>
            <person name="Zhou Y.K."/>
            <person name="Han B.P."/>
            <person name="Song L.R."/>
            <person name="Shu W.S."/>
        </authorList>
    </citation>
    <scope>NUCLEOTIDE SEQUENCE [LARGE SCALE GENOMIC DNA]</scope>
    <source>
        <strain evidence="7 8">FACHB-288</strain>
    </source>
</reference>
<organism evidence="7 8">
    <name type="scientific">Calothrix parietina FACHB-288</name>
    <dbReference type="NCBI Taxonomy" id="2692896"/>
    <lineage>
        <taxon>Bacteria</taxon>
        <taxon>Bacillati</taxon>
        <taxon>Cyanobacteriota</taxon>
        <taxon>Cyanophyceae</taxon>
        <taxon>Nostocales</taxon>
        <taxon>Calotrichaceae</taxon>
        <taxon>Calothrix</taxon>
    </lineage>
</organism>
<accession>A0ABR8AKQ6</accession>
<keyword evidence="2" id="KW-0815">Transposition</keyword>
<comment type="caution">
    <text evidence="7">The sequence shown here is derived from an EMBL/GenBank/DDBJ whole genome shotgun (WGS) entry which is preliminary data.</text>
</comment>
<evidence type="ECO:0000313" key="7">
    <source>
        <dbReference type="EMBL" id="MBD2200598.1"/>
    </source>
</evidence>
<keyword evidence="8" id="KW-1185">Reference proteome</keyword>
<evidence type="ECO:0000256" key="1">
    <source>
        <dbReference type="ARBA" id="ARBA00008761"/>
    </source>
</evidence>
<sequence length="432" mass="49497">MVTKRVTFRLYPSKIQSDKMHYWRRLHKDLYNSCVEHRRTSYKKFGKSVSYFGQQNCLPAFKEEWVEYKELGSHALQDTVKRVDFAFKRFFKLKSGYPKFKSSRYYKGWTYPCNSGWKACTDGRNGYLKITNLGNIKMRGQARDWGKTKTCTIIFKQGKWYASITVDCVPTRPQTDTGAIGLDFGTHHAIADSNGNLIDNPRFVKTAQSKIDKIAKTIRRKRPPQKRGKASRRWKKANKAIAKIQSKVARHRLDWQHKVSTQIVSCNSLVATEKLNLKGMTRKSKGKRKRQKSVLNRSLLDVGIGNLKDLIKYKVTEAGGFYIEIPTTKVKPSQTCPNCGHKKKKTLADRIHHCEKCEYQCDRDVAAAIVMLNYASGKCGLGVSPSRAFFQDRGMERASTDDDGSTSTWCGSFKQVAQMKRQKLTPQRSRGE</sequence>
<evidence type="ECO:0000256" key="4">
    <source>
        <dbReference type="ARBA" id="ARBA00023172"/>
    </source>
</evidence>
<dbReference type="Proteomes" id="UP000658514">
    <property type="component" value="Unassembled WGS sequence"/>
</dbReference>
<dbReference type="Pfam" id="PF07282">
    <property type="entry name" value="Cas12f1-like_TNB"/>
    <property type="match status" value="1"/>
</dbReference>
<feature type="domain" description="Probable transposase IS891/IS1136/IS1341" evidence="5">
    <location>
        <begin position="170"/>
        <end position="282"/>
    </location>
</feature>
<evidence type="ECO:0000256" key="3">
    <source>
        <dbReference type="ARBA" id="ARBA00023125"/>
    </source>
</evidence>
<protein>
    <submittedName>
        <fullName evidence="7">Transposase</fullName>
    </submittedName>
</protein>
<proteinExistence type="inferred from homology"/>
<evidence type="ECO:0000313" key="8">
    <source>
        <dbReference type="Proteomes" id="UP000658514"/>
    </source>
</evidence>
<gene>
    <name evidence="7" type="ORF">H6G24_34985</name>
</gene>
<dbReference type="InterPro" id="IPR001959">
    <property type="entry name" value="Transposase"/>
</dbReference>
<keyword evidence="4" id="KW-0233">DNA recombination</keyword>
<dbReference type="EMBL" id="JACJQH010000098">
    <property type="protein sequence ID" value="MBD2200598.1"/>
    <property type="molecule type" value="Genomic_DNA"/>
</dbReference>
<keyword evidence="3" id="KW-0238">DNA-binding</keyword>
<feature type="domain" description="Cas12f1-like TNB" evidence="6">
    <location>
        <begin position="306"/>
        <end position="370"/>
    </location>
</feature>
<comment type="similarity">
    <text evidence="1">In the C-terminal section; belongs to the transposase 35 family.</text>
</comment>
<evidence type="ECO:0000259" key="6">
    <source>
        <dbReference type="Pfam" id="PF07282"/>
    </source>
</evidence>
<evidence type="ECO:0000259" key="5">
    <source>
        <dbReference type="Pfam" id="PF01385"/>
    </source>
</evidence>
<dbReference type="Pfam" id="PF01385">
    <property type="entry name" value="OrfB_IS605"/>
    <property type="match status" value="1"/>
</dbReference>
<dbReference type="InterPro" id="IPR010095">
    <property type="entry name" value="Cas12f1-like_TNB"/>
</dbReference>
<evidence type="ECO:0000256" key="2">
    <source>
        <dbReference type="ARBA" id="ARBA00022578"/>
    </source>
</evidence>
<dbReference type="NCBIfam" id="NF040570">
    <property type="entry name" value="guided_TnpB"/>
    <property type="match status" value="1"/>
</dbReference>
<name>A0ABR8AKQ6_9CYAN</name>